<dbReference type="EMBL" id="JASPKZ010009821">
    <property type="protein sequence ID" value="KAJ9575772.1"/>
    <property type="molecule type" value="Genomic_DNA"/>
</dbReference>
<feature type="compositionally biased region" description="Polar residues" evidence="1">
    <location>
        <begin position="28"/>
        <end position="44"/>
    </location>
</feature>
<keyword evidence="3" id="KW-1185">Reference proteome</keyword>
<evidence type="ECO:0000256" key="1">
    <source>
        <dbReference type="SAM" id="MobiDB-lite"/>
    </source>
</evidence>
<evidence type="ECO:0000313" key="2">
    <source>
        <dbReference type="EMBL" id="KAJ9575772.1"/>
    </source>
</evidence>
<evidence type="ECO:0000313" key="3">
    <source>
        <dbReference type="Proteomes" id="UP001233999"/>
    </source>
</evidence>
<sequence length="115" mass="13232">IKLITIQHSKRKASREKSRMTLVTMASTFRSTPGRSRRTVNSWGPMSLPPDVTRPATGVAEGQHVPETEEEYVEYYQDRIYSSQSRQLYPLQEDLADWINKTLAFDESTFTYKAA</sequence>
<feature type="non-terminal residue" evidence="2">
    <location>
        <position position="115"/>
    </location>
</feature>
<organism evidence="2 3">
    <name type="scientific">Diploptera punctata</name>
    <name type="common">Pacific beetle cockroach</name>
    <dbReference type="NCBI Taxonomy" id="6984"/>
    <lineage>
        <taxon>Eukaryota</taxon>
        <taxon>Metazoa</taxon>
        <taxon>Ecdysozoa</taxon>
        <taxon>Arthropoda</taxon>
        <taxon>Hexapoda</taxon>
        <taxon>Insecta</taxon>
        <taxon>Pterygota</taxon>
        <taxon>Neoptera</taxon>
        <taxon>Polyneoptera</taxon>
        <taxon>Dictyoptera</taxon>
        <taxon>Blattodea</taxon>
        <taxon>Blaberoidea</taxon>
        <taxon>Blaberidae</taxon>
        <taxon>Diplopterinae</taxon>
        <taxon>Diploptera</taxon>
    </lineage>
</organism>
<dbReference type="Proteomes" id="UP001233999">
    <property type="component" value="Unassembled WGS sequence"/>
</dbReference>
<comment type="caution">
    <text evidence="2">The sequence shown here is derived from an EMBL/GenBank/DDBJ whole genome shotgun (WGS) entry which is preliminary data.</text>
</comment>
<gene>
    <name evidence="2" type="ORF">L9F63_007418</name>
</gene>
<accession>A0AAD8E400</accession>
<dbReference type="AlphaFoldDB" id="A0AAD8E400"/>
<name>A0AAD8E400_DIPPU</name>
<reference evidence="2" key="1">
    <citation type="journal article" date="2023" name="IScience">
        <title>Live-bearing cockroach genome reveals convergent evolutionary mechanisms linked to viviparity in insects and beyond.</title>
        <authorList>
            <person name="Fouks B."/>
            <person name="Harrison M.C."/>
            <person name="Mikhailova A.A."/>
            <person name="Marchal E."/>
            <person name="English S."/>
            <person name="Carruthers M."/>
            <person name="Jennings E.C."/>
            <person name="Chiamaka E.L."/>
            <person name="Frigard R.A."/>
            <person name="Pippel M."/>
            <person name="Attardo G.M."/>
            <person name="Benoit J.B."/>
            <person name="Bornberg-Bauer E."/>
            <person name="Tobe S.S."/>
        </authorList>
    </citation>
    <scope>NUCLEOTIDE SEQUENCE</scope>
    <source>
        <strain evidence="2">Stay&amp;Tobe</strain>
    </source>
</reference>
<proteinExistence type="predicted"/>
<feature type="region of interest" description="Disordered" evidence="1">
    <location>
        <begin position="28"/>
        <end position="63"/>
    </location>
</feature>
<reference evidence="2" key="2">
    <citation type="submission" date="2023-05" db="EMBL/GenBank/DDBJ databases">
        <authorList>
            <person name="Fouks B."/>
        </authorList>
    </citation>
    <scope>NUCLEOTIDE SEQUENCE</scope>
    <source>
        <strain evidence="2">Stay&amp;Tobe</strain>
        <tissue evidence="2">Testes</tissue>
    </source>
</reference>
<protein>
    <submittedName>
        <fullName evidence="2">Uncharacterized protein</fullName>
    </submittedName>
</protein>
<feature type="non-terminal residue" evidence="2">
    <location>
        <position position="1"/>
    </location>
</feature>